<feature type="non-terminal residue" evidence="2">
    <location>
        <position position="1"/>
    </location>
</feature>
<evidence type="ECO:0000256" key="1">
    <source>
        <dbReference type="SAM" id="Phobius"/>
    </source>
</evidence>
<accession>A0A974HXV2</accession>
<gene>
    <name evidence="2" type="ORF">XELAEV_18012145mg</name>
</gene>
<feature type="non-terminal residue" evidence="2">
    <location>
        <position position="92"/>
    </location>
</feature>
<keyword evidence="1" id="KW-0472">Membrane</keyword>
<dbReference type="EMBL" id="CM004468">
    <property type="protein sequence ID" value="OCT94472.1"/>
    <property type="molecule type" value="Genomic_DNA"/>
</dbReference>
<organism evidence="2 3">
    <name type="scientific">Xenopus laevis</name>
    <name type="common">African clawed frog</name>
    <dbReference type="NCBI Taxonomy" id="8355"/>
    <lineage>
        <taxon>Eukaryota</taxon>
        <taxon>Metazoa</taxon>
        <taxon>Chordata</taxon>
        <taxon>Craniata</taxon>
        <taxon>Vertebrata</taxon>
        <taxon>Euteleostomi</taxon>
        <taxon>Amphibia</taxon>
        <taxon>Batrachia</taxon>
        <taxon>Anura</taxon>
        <taxon>Pipoidea</taxon>
        <taxon>Pipidae</taxon>
        <taxon>Xenopodinae</taxon>
        <taxon>Xenopus</taxon>
        <taxon>Xenopus</taxon>
    </lineage>
</organism>
<sequence>FNSSSESHLENIISRYCHAAEIGYRQQESGIEYNKKRTAERECTCPYIHSMAQCCWPVICVLILTEFAVASYLTSLIIVQRQQKLGHRTHTN</sequence>
<evidence type="ECO:0000313" key="2">
    <source>
        <dbReference type="EMBL" id="OCT94472.1"/>
    </source>
</evidence>
<protein>
    <submittedName>
        <fullName evidence="2">Uncharacterized protein</fullName>
    </submittedName>
</protein>
<dbReference type="Proteomes" id="UP000694892">
    <property type="component" value="Chromosome 2L"/>
</dbReference>
<feature type="transmembrane region" description="Helical" evidence="1">
    <location>
        <begin position="56"/>
        <end position="79"/>
    </location>
</feature>
<evidence type="ECO:0000313" key="3">
    <source>
        <dbReference type="Proteomes" id="UP000694892"/>
    </source>
</evidence>
<reference evidence="3" key="1">
    <citation type="journal article" date="2016" name="Nature">
        <title>Genome evolution in the allotetraploid frog Xenopus laevis.</title>
        <authorList>
            <person name="Session A.M."/>
            <person name="Uno Y."/>
            <person name="Kwon T."/>
            <person name="Chapman J.A."/>
            <person name="Toyoda A."/>
            <person name="Takahashi S."/>
            <person name="Fukui A."/>
            <person name="Hikosaka A."/>
            <person name="Suzuki A."/>
            <person name="Kondo M."/>
            <person name="van Heeringen S.J."/>
            <person name="Quigley I."/>
            <person name="Heinz S."/>
            <person name="Ogino H."/>
            <person name="Ochi H."/>
            <person name="Hellsten U."/>
            <person name="Lyons J.B."/>
            <person name="Simakov O."/>
            <person name="Putnam N."/>
            <person name="Stites J."/>
            <person name="Kuroki Y."/>
            <person name="Tanaka T."/>
            <person name="Michiue T."/>
            <person name="Watanabe M."/>
            <person name="Bogdanovic O."/>
            <person name="Lister R."/>
            <person name="Georgiou G."/>
            <person name="Paranjpe S.S."/>
            <person name="van Kruijsbergen I."/>
            <person name="Shu S."/>
            <person name="Carlson J."/>
            <person name="Kinoshita T."/>
            <person name="Ohta Y."/>
            <person name="Mawaribuchi S."/>
            <person name="Jenkins J."/>
            <person name="Grimwood J."/>
            <person name="Schmutz J."/>
            <person name="Mitros T."/>
            <person name="Mozaffari S.V."/>
            <person name="Suzuki Y."/>
            <person name="Haramoto Y."/>
            <person name="Yamamoto T.S."/>
            <person name="Takagi C."/>
            <person name="Heald R."/>
            <person name="Miller K."/>
            <person name="Haudenschild C."/>
            <person name="Kitzman J."/>
            <person name="Nakayama T."/>
            <person name="Izutsu Y."/>
            <person name="Robert J."/>
            <person name="Fortriede J."/>
            <person name="Burns K."/>
            <person name="Lotay V."/>
            <person name="Karimi K."/>
            <person name="Yasuoka Y."/>
            <person name="Dichmann D.S."/>
            <person name="Flajnik M.F."/>
            <person name="Houston D.W."/>
            <person name="Shendure J."/>
            <person name="DuPasquier L."/>
            <person name="Vize P.D."/>
            <person name="Zorn A.M."/>
            <person name="Ito M."/>
            <person name="Marcotte E.M."/>
            <person name="Wallingford J.B."/>
            <person name="Ito Y."/>
            <person name="Asashima M."/>
            <person name="Ueno N."/>
            <person name="Matsuda Y."/>
            <person name="Veenstra G.J."/>
            <person name="Fujiyama A."/>
            <person name="Harland R.M."/>
            <person name="Taira M."/>
            <person name="Rokhsar D.S."/>
        </authorList>
    </citation>
    <scope>NUCLEOTIDE SEQUENCE [LARGE SCALE GENOMIC DNA]</scope>
    <source>
        <strain evidence="3">J</strain>
    </source>
</reference>
<keyword evidence="1" id="KW-1133">Transmembrane helix</keyword>
<keyword evidence="1" id="KW-0812">Transmembrane</keyword>
<name>A0A974HXV2_XENLA</name>
<proteinExistence type="predicted"/>
<dbReference type="AlphaFoldDB" id="A0A974HXV2"/>